<dbReference type="AlphaFoldDB" id="A0A5C6NS29"/>
<proteinExistence type="predicted"/>
<organism evidence="2 3">
    <name type="scientific">Takifugu flavidus</name>
    <name type="common">sansaifugu</name>
    <dbReference type="NCBI Taxonomy" id="433684"/>
    <lineage>
        <taxon>Eukaryota</taxon>
        <taxon>Metazoa</taxon>
        <taxon>Chordata</taxon>
        <taxon>Craniata</taxon>
        <taxon>Vertebrata</taxon>
        <taxon>Euteleostomi</taxon>
        <taxon>Actinopterygii</taxon>
        <taxon>Neopterygii</taxon>
        <taxon>Teleostei</taxon>
        <taxon>Neoteleostei</taxon>
        <taxon>Acanthomorphata</taxon>
        <taxon>Eupercaria</taxon>
        <taxon>Tetraodontiformes</taxon>
        <taxon>Tetradontoidea</taxon>
        <taxon>Tetraodontidae</taxon>
        <taxon>Takifugu</taxon>
    </lineage>
</organism>
<feature type="region of interest" description="Disordered" evidence="1">
    <location>
        <begin position="56"/>
        <end position="103"/>
    </location>
</feature>
<gene>
    <name evidence="2" type="ORF">D4764_19G0001850</name>
</gene>
<dbReference type="Proteomes" id="UP000324091">
    <property type="component" value="Chromosome 19"/>
</dbReference>
<accession>A0A5C6NS29</accession>
<protein>
    <submittedName>
        <fullName evidence="2">Uncharacterized protein</fullName>
    </submittedName>
</protein>
<keyword evidence="3" id="KW-1185">Reference proteome</keyword>
<dbReference type="EMBL" id="RHFK02000011">
    <property type="protein sequence ID" value="TWW68387.1"/>
    <property type="molecule type" value="Genomic_DNA"/>
</dbReference>
<comment type="caution">
    <text evidence="2">The sequence shown here is derived from an EMBL/GenBank/DDBJ whole genome shotgun (WGS) entry which is preliminary data.</text>
</comment>
<evidence type="ECO:0000313" key="3">
    <source>
        <dbReference type="Proteomes" id="UP000324091"/>
    </source>
</evidence>
<name>A0A5C6NS29_9TELE</name>
<evidence type="ECO:0000313" key="2">
    <source>
        <dbReference type="EMBL" id="TWW68387.1"/>
    </source>
</evidence>
<feature type="compositionally biased region" description="Basic and acidic residues" evidence="1">
    <location>
        <begin position="71"/>
        <end position="81"/>
    </location>
</feature>
<evidence type="ECO:0000256" key="1">
    <source>
        <dbReference type="SAM" id="MobiDB-lite"/>
    </source>
</evidence>
<reference evidence="2 3" key="1">
    <citation type="submission" date="2019-04" db="EMBL/GenBank/DDBJ databases">
        <title>Chromosome genome assembly for Takifugu flavidus.</title>
        <authorList>
            <person name="Xiao S."/>
        </authorList>
    </citation>
    <scope>NUCLEOTIDE SEQUENCE [LARGE SCALE GENOMIC DNA]</scope>
    <source>
        <strain evidence="2">HTHZ2018</strain>
        <tissue evidence="2">Muscle</tissue>
    </source>
</reference>
<sequence>MTEKLLRQDLKRVHTWTGKLSGDLSSLKEQTSNVESELGKCRRTLVMNIMISRPELKNDDVGGQQFNKGHPIREQRQEVGTRNRAPASGSETGAHMEGSEKKLQEECELLSKRQCPQSDRSGWDQLQAPEGILPTVPICKPGYFINMTAAAYFCSLQTA</sequence>